<dbReference type="RefSeq" id="WP_071501369.1">
    <property type="nucleotide sequence ID" value="NZ_MORL01000001.1"/>
</dbReference>
<dbReference type="Proteomes" id="UP000181790">
    <property type="component" value="Unassembled WGS sequence"/>
</dbReference>
<feature type="transmembrane region" description="Helical" evidence="8">
    <location>
        <begin position="20"/>
        <end position="43"/>
    </location>
</feature>
<dbReference type="PANTHER" id="PTHR43702">
    <property type="entry name" value="L-FUCOSE-PROTON SYMPORTER"/>
    <property type="match status" value="1"/>
</dbReference>
<feature type="transmembrane region" description="Helical" evidence="8">
    <location>
        <begin position="154"/>
        <end position="172"/>
    </location>
</feature>
<gene>
    <name evidence="9" type="ORF">BLX24_01850</name>
</gene>
<dbReference type="NCBIfam" id="TIGR01272">
    <property type="entry name" value="gluP"/>
    <property type="match status" value="1"/>
</dbReference>
<dbReference type="GO" id="GO:0055056">
    <property type="term" value="F:D-glucose transmembrane transporter activity"/>
    <property type="evidence" value="ECO:0007669"/>
    <property type="project" value="InterPro"/>
</dbReference>
<feature type="transmembrane region" description="Helical" evidence="8">
    <location>
        <begin position="291"/>
        <end position="310"/>
    </location>
</feature>
<dbReference type="AlphaFoldDB" id="A0A1S2VRG7"/>
<evidence type="ECO:0000256" key="3">
    <source>
        <dbReference type="ARBA" id="ARBA00009120"/>
    </source>
</evidence>
<keyword evidence="7 8" id="KW-0472">Membrane</keyword>
<dbReference type="GO" id="GO:0005354">
    <property type="term" value="F:galactose transmembrane transporter activity"/>
    <property type="evidence" value="ECO:0007669"/>
    <property type="project" value="InterPro"/>
</dbReference>
<feature type="transmembrane region" description="Helical" evidence="8">
    <location>
        <begin position="55"/>
        <end position="78"/>
    </location>
</feature>
<dbReference type="InterPro" id="IPR005964">
    <property type="entry name" value="Glc/Gal_transptr_bac"/>
</dbReference>
<dbReference type="OrthoDB" id="9795150at2"/>
<evidence type="ECO:0000256" key="6">
    <source>
        <dbReference type="ARBA" id="ARBA00022989"/>
    </source>
</evidence>
<dbReference type="Gene3D" id="1.20.1250.20">
    <property type="entry name" value="MFS general substrate transporter like domains"/>
    <property type="match status" value="2"/>
</dbReference>
<comment type="function">
    <text evidence="1">Intake of glucose and galactose.</text>
</comment>
<keyword evidence="5 8" id="KW-0812">Transmembrane</keyword>
<keyword evidence="4" id="KW-1003">Cell membrane</keyword>
<evidence type="ECO:0000313" key="9">
    <source>
        <dbReference type="EMBL" id="OIN60865.1"/>
    </source>
</evidence>
<comment type="caution">
    <text evidence="9">The sequence shown here is derived from an EMBL/GenBank/DDBJ whole genome shotgun (WGS) entry which is preliminary data.</text>
</comment>
<dbReference type="EMBL" id="MORL01000001">
    <property type="protein sequence ID" value="OIN60865.1"/>
    <property type="molecule type" value="Genomic_DNA"/>
</dbReference>
<feature type="transmembrane region" description="Helical" evidence="8">
    <location>
        <begin position="90"/>
        <end position="107"/>
    </location>
</feature>
<feature type="transmembrane region" description="Helical" evidence="8">
    <location>
        <begin position="203"/>
        <end position="221"/>
    </location>
</feature>
<dbReference type="InterPro" id="IPR050375">
    <property type="entry name" value="MFS_TsgA-like"/>
</dbReference>
<feature type="transmembrane region" description="Helical" evidence="8">
    <location>
        <begin position="385"/>
        <end position="402"/>
    </location>
</feature>
<protein>
    <submittedName>
        <fullName evidence="9">Glucose/galactose MFS transporter</fullName>
    </submittedName>
</protein>
<dbReference type="InterPro" id="IPR011701">
    <property type="entry name" value="MFS"/>
</dbReference>
<feature type="transmembrane region" description="Helical" evidence="8">
    <location>
        <begin position="253"/>
        <end position="271"/>
    </location>
</feature>
<feature type="transmembrane region" description="Helical" evidence="8">
    <location>
        <begin position="350"/>
        <end position="373"/>
    </location>
</feature>
<dbReference type="InterPro" id="IPR036259">
    <property type="entry name" value="MFS_trans_sf"/>
</dbReference>
<accession>A0A1S2VRG7</accession>
<proteinExistence type="inferred from homology"/>
<sequence>MKTSAVAIDVSSLSRRETNVSIFLIGVMFFIFGFISWVNSILIPYFKIACELTSFQAYLVAFAFYIAYFIMSVPASYLLKTQGFKKGMMFGFWFMAMGAFIFVPAAMTRTYGIFLAGLFTIGIGLAILQTAANPYITILGPKERGAQRISMMGICNKAAGILSPLIFAAVILRPTDTDLFAQLGTMNTTEKAAALDELVRRVIPPYTVLGTFLFVLGYLVYRSPLPEINTEQETPEVASANAGKKSIFDFPHLILGAVAIFLHVGTQVIAIDTVIGYANSMGIDLLKAKTFPSYTLACTICGYLIGIIIIPRYVSQVNALRFCTLLGTLFTLLIIHTEGTVTFLGHSADISIWFVVLLGLANSLVWAGIWPLALDGLGRYTKIGASILIMGLCGNAIMPLFYGYFADAYDVRTAYWVLFPCYLYLVYYAVYGHKVKRWRLA</sequence>
<organism evidence="9 10">
    <name type="scientific">Arsenicibacter rosenii</name>
    <dbReference type="NCBI Taxonomy" id="1750698"/>
    <lineage>
        <taxon>Bacteria</taxon>
        <taxon>Pseudomonadati</taxon>
        <taxon>Bacteroidota</taxon>
        <taxon>Cytophagia</taxon>
        <taxon>Cytophagales</taxon>
        <taxon>Spirosomataceae</taxon>
        <taxon>Arsenicibacter</taxon>
    </lineage>
</organism>
<dbReference type="SUPFAM" id="SSF103473">
    <property type="entry name" value="MFS general substrate transporter"/>
    <property type="match status" value="1"/>
</dbReference>
<dbReference type="GO" id="GO:1904659">
    <property type="term" value="P:D-glucose transmembrane transport"/>
    <property type="evidence" value="ECO:0007669"/>
    <property type="project" value="InterPro"/>
</dbReference>
<comment type="subcellular location">
    <subcellularLocation>
        <location evidence="2">Cell inner membrane</location>
        <topology evidence="2">Multi-pass membrane protein</topology>
    </subcellularLocation>
</comment>
<evidence type="ECO:0000256" key="2">
    <source>
        <dbReference type="ARBA" id="ARBA00004429"/>
    </source>
</evidence>
<reference evidence="9 10" key="1">
    <citation type="submission" date="2016-10" db="EMBL/GenBank/DDBJ databases">
        <title>Arsenicibacter rosenii gen. nov., sp. nov., an efficient arsenic-methylating bacterium isolated from an arsenic-contaminated paddy soil.</title>
        <authorList>
            <person name="Huang K."/>
        </authorList>
    </citation>
    <scope>NUCLEOTIDE SEQUENCE [LARGE SCALE GENOMIC DNA]</scope>
    <source>
        <strain evidence="9 10">SM-1</strain>
    </source>
</reference>
<comment type="similarity">
    <text evidence="3">Belongs to the major facilitator superfamily. FHS transporter (TC 2.A.1.7) family.</text>
</comment>
<evidence type="ECO:0000256" key="7">
    <source>
        <dbReference type="ARBA" id="ARBA00023136"/>
    </source>
</evidence>
<dbReference type="PANTHER" id="PTHR43702:SF12">
    <property type="entry name" value="N-ACETYL GLUCOSAMINE TRANSPORTER NAGP"/>
    <property type="match status" value="1"/>
</dbReference>
<dbReference type="GO" id="GO:0005886">
    <property type="term" value="C:plasma membrane"/>
    <property type="evidence" value="ECO:0007669"/>
    <property type="project" value="UniProtKB-SubCell"/>
</dbReference>
<evidence type="ECO:0000256" key="1">
    <source>
        <dbReference type="ARBA" id="ARBA00003321"/>
    </source>
</evidence>
<evidence type="ECO:0000313" key="10">
    <source>
        <dbReference type="Proteomes" id="UP000181790"/>
    </source>
</evidence>
<keyword evidence="6 8" id="KW-1133">Transmembrane helix</keyword>
<keyword evidence="10" id="KW-1185">Reference proteome</keyword>
<evidence type="ECO:0000256" key="5">
    <source>
        <dbReference type="ARBA" id="ARBA00022692"/>
    </source>
</evidence>
<name>A0A1S2VRG7_9BACT</name>
<feature type="transmembrane region" description="Helical" evidence="8">
    <location>
        <begin position="322"/>
        <end position="344"/>
    </location>
</feature>
<dbReference type="Pfam" id="PF07690">
    <property type="entry name" value="MFS_1"/>
    <property type="match status" value="1"/>
</dbReference>
<feature type="transmembrane region" description="Helical" evidence="8">
    <location>
        <begin position="113"/>
        <end position="133"/>
    </location>
</feature>
<dbReference type="CDD" id="cd17394">
    <property type="entry name" value="MFS_FucP_like"/>
    <property type="match status" value="1"/>
</dbReference>
<evidence type="ECO:0000256" key="4">
    <source>
        <dbReference type="ARBA" id="ARBA00022475"/>
    </source>
</evidence>
<feature type="transmembrane region" description="Helical" evidence="8">
    <location>
        <begin position="414"/>
        <end position="431"/>
    </location>
</feature>
<evidence type="ECO:0000256" key="8">
    <source>
        <dbReference type="SAM" id="Phobius"/>
    </source>
</evidence>